<name>A0A2H3EJH1_ARMGA</name>
<evidence type="ECO:0000313" key="3">
    <source>
        <dbReference type="Proteomes" id="UP000217790"/>
    </source>
</evidence>
<protein>
    <recommendedName>
        <fullName evidence="4">C2H2-type domain-containing protein</fullName>
    </recommendedName>
</protein>
<sequence>MTTPGHSTVELTVDTYLDMSKTTVIRRQGLRCDYVSHGKDCGGVLSCWQAMSNHLFVHCIYRRVHDRGTGVKHAQYECPLPRCSAPFHESEQSIRDHIDASHMPTFHALICPFRQCEEISFTRPSHLTSHLHDAHAALVGQRVDPRSELFLTSSRIFRSLSVPDPPLLQVPSIGAVLVSEVTAGPLRKTLSLGGGTPGPSLPRSPQKLKHTASESLVEDDKNTPDIILDDLPTYDQAKFSSLQTDFILWHRPPQLQKDVARPLPMLDPVVPRPTEPPGSILYKPFKRRVDALAQQIEKGLPVKEE</sequence>
<evidence type="ECO:0008006" key="4">
    <source>
        <dbReference type="Google" id="ProtNLM"/>
    </source>
</evidence>
<dbReference type="OMA" id="CEEISFT"/>
<dbReference type="AlphaFoldDB" id="A0A2H3EJH1"/>
<dbReference type="OrthoDB" id="2576496at2759"/>
<gene>
    <name evidence="2" type="ORF">ARMGADRAFT_499272</name>
</gene>
<evidence type="ECO:0000313" key="2">
    <source>
        <dbReference type="EMBL" id="PBK99346.1"/>
    </source>
</evidence>
<dbReference type="Proteomes" id="UP000217790">
    <property type="component" value="Unassembled WGS sequence"/>
</dbReference>
<feature type="region of interest" description="Disordered" evidence="1">
    <location>
        <begin position="189"/>
        <end position="223"/>
    </location>
</feature>
<dbReference type="STRING" id="47427.A0A2H3EJH1"/>
<keyword evidence="3" id="KW-1185">Reference proteome</keyword>
<reference evidence="3" key="1">
    <citation type="journal article" date="2017" name="Nat. Ecol. Evol.">
        <title>Genome expansion and lineage-specific genetic innovations in the forest pathogenic fungi Armillaria.</title>
        <authorList>
            <person name="Sipos G."/>
            <person name="Prasanna A.N."/>
            <person name="Walter M.C."/>
            <person name="O'Connor E."/>
            <person name="Balint B."/>
            <person name="Krizsan K."/>
            <person name="Kiss B."/>
            <person name="Hess J."/>
            <person name="Varga T."/>
            <person name="Slot J."/>
            <person name="Riley R."/>
            <person name="Boka B."/>
            <person name="Rigling D."/>
            <person name="Barry K."/>
            <person name="Lee J."/>
            <person name="Mihaltcheva S."/>
            <person name="LaButti K."/>
            <person name="Lipzen A."/>
            <person name="Waldron R."/>
            <person name="Moloney N.M."/>
            <person name="Sperisen C."/>
            <person name="Kredics L."/>
            <person name="Vagvoelgyi C."/>
            <person name="Patrignani A."/>
            <person name="Fitzpatrick D."/>
            <person name="Nagy I."/>
            <person name="Doyle S."/>
            <person name="Anderson J.B."/>
            <person name="Grigoriev I.V."/>
            <person name="Gueldener U."/>
            <person name="Muensterkoetter M."/>
            <person name="Nagy L.G."/>
        </authorList>
    </citation>
    <scope>NUCLEOTIDE SEQUENCE [LARGE SCALE GENOMIC DNA]</scope>
    <source>
        <strain evidence="3">Ar21-2</strain>
    </source>
</reference>
<proteinExistence type="predicted"/>
<dbReference type="InParanoid" id="A0A2H3EJH1"/>
<evidence type="ECO:0000256" key="1">
    <source>
        <dbReference type="SAM" id="MobiDB-lite"/>
    </source>
</evidence>
<accession>A0A2H3EJH1</accession>
<dbReference type="EMBL" id="KZ293647">
    <property type="protein sequence ID" value="PBK99346.1"/>
    <property type="molecule type" value="Genomic_DNA"/>
</dbReference>
<organism evidence="2 3">
    <name type="scientific">Armillaria gallica</name>
    <name type="common">Bulbous honey fungus</name>
    <name type="synonym">Armillaria bulbosa</name>
    <dbReference type="NCBI Taxonomy" id="47427"/>
    <lineage>
        <taxon>Eukaryota</taxon>
        <taxon>Fungi</taxon>
        <taxon>Dikarya</taxon>
        <taxon>Basidiomycota</taxon>
        <taxon>Agaricomycotina</taxon>
        <taxon>Agaricomycetes</taxon>
        <taxon>Agaricomycetidae</taxon>
        <taxon>Agaricales</taxon>
        <taxon>Marasmiineae</taxon>
        <taxon>Physalacriaceae</taxon>
        <taxon>Armillaria</taxon>
    </lineage>
</organism>